<dbReference type="Pfam" id="PF24764">
    <property type="entry name" value="rva_4"/>
    <property type="match status" value="2"/>
</dbReference>
<feature type="domain" description="Integrase catalytic" evidence="1">
    <location>
        <begin position="242"/>
        <end position="405"/>
    </location>
</feature>
<dbReference type="GO" id="GO:0015074">
    <property type="term" value="P:DNA integration"/>
    <property type="evidence" value="ECO:0007669"/>
    <property type="project" value="InterPro"/>
</dbReference>
<dbReference type="STRING" id="1077348.A0A2G8SL54"/>
<comment type="caution">
    <text evidence="2">The sequence shown here is derived from an EMBL/GenBank/DDBJ whole genome shotgun (WGS) entry which is preliminary data.</text>
</comment>
<reference evidence="2 3" key="1">
    <citation type="journal article" date="2015" name="Sci. Rep.">
        <title>Chromosome-level genome map provides insights into diverse defense mechanisms in the medicinal fungus Ganoderma sinense.</title>
        <authorList>
            <person name="Zhu Y."/>
            <person name="Xu J."/>
            <person name="Sun C."/>
            <person name="Zhou S."/>
            <person name="Xu H."/>
            <person name="Nelson D.R."/>
            <person name="Qian J."/>
            <person name="Song J."/>
            <person name="Luo H."/>
            <person name="Xiang L."/>
            <person name="Li Y."/>
            <person name="Xu Z."/>
            <person name="Ji A."/>
            <person name="Wang L."/>
            <person name="Lu S."/>
            <person name="Hayward A."/>
            <person name="Sun W."/>
            <person name="Li X."/>
            <person name="Schwartz D.C."/>
            <person name="Wang Y."/>
            <person name="Chen S."/>
        </authorList>
    </citation>
    <scope>NUCLEOTIDE SEQUENCE [LARGE SCALE GENOMIC DNA]</scope>
    <source>
        <strain evidence="2 3">ZZ0214-1</strain>
    </source>
</reference>
<name>A0A2G8SL54_9APHY</name>
<dbReference type="EMBL" id="AYKW01000005">
    <property type="protein sequence ID" value="PIL34479.1"/>
    <property type="molecule type" value="Genomic_DNA"/>
</dbReference>
<dbReference type="PROSITE" id="PS50994">
    <property type="entry name" value="INTEGRASE"/>
    <property type="match status" value="1"/>
</dbReference>
<gene>
    <name evidence="2" type="ORF">GSI_03256</name>
</gene>
<dbReference type="InterPro" id="IPR001584">
    <property type="entry name" value="Integrase_cat-core"/>
</dbReference>
<accession>A0A2G8SL54</accession>
<protein>
    <recommendedName>
        <fullName evidence="1">Integrase catalytic domain-containing protein</fullName>
    </recommendedName>
</protein>
<dbReference type="OrthoDB" id="2686689at2759"/>
<keyword evidence="3" id="KW-1185">Reference proteome</keyword>
<dbReference type="InterPro" id="IPR058913">
    <property type="entry name" value="Integrase_dom_put"/>
</dbReference>
<proteinExistence type="predicted"/>
<dbReference type="PANTHER" id="PTHR46791:SF5">
    <property type="entry name" value="CLR5 DOMAIN-CONTAINING PROTEIN-RELATED"/>
    <property type="match status" value="1"/>
</dbReference>
<dbReference type="AlphaFoldDB" id="A0A2G8SL54"/>
<organism evidence="2 3">
    <name type="scientific">Ganoderma sinense ZZ0214-1</name>
    <dbReference type="NCBI Taxonomy" id="1077348"/>
    <lineage>
        <taxon>Eukaryota</taxon>
        <taxon>Fungi</taxon>
        <taxon>Dikarya</taxon>
        <taxon>Basidiomycota</taxon>
        <taxon>Agaricomycotina</taxon>
        <taxon>Agaricomycetes</taxon>
        <taxon>Polyporales</taxon>
        <taxon>Polyporaceae</taxon>
        <taxon>Ganoderma</taxon>
    </lineage>
</organism>
<evidence type="ECO:0000313" key="3">
    <source>
        <dbReference type="Proteomes" id="UP000230002"/>
    </source>
</evidence>
<dbReference type="PANTHER" id="PTHR46791">
    <property type="entry name" value="EXPRESSED PROTEIN"/>
    <property type="match status" value="1"/>
</dbReference>
<evidence type="ECO:0000313" key="2">
    <source>
        <dbReference type="EMBL" id="PIL34479.1"/>
    </source>
</evidence>
<dbReference type="Proteomes" id="UP000230002">
    <property type="component" value="Unassembled WGS sequence"/>
</dbReference>
<evidence type="ECO:0000259" key="1">
    <source>
        <dbReference type="PROSITE" id="PS50994"/>
    </source>
</evidence>
<sequence>MASTRPNNFPELPPHPSGDPWSSVICEAHRVLSKAYSESAALLRFEDGDPLRLHLHATQILKRKVPILQALEREVGDSAWIAQCAEAFGILVRDLLDEAAKADAVLESNLVQSLPLRTVKTGCPGRPRIVIDPAWLKDATSSERRIPLTTIARALHVHRNTLRNKMRHHNIQRKFSDISDEDLEHLVRAFKLMKPNSGLRYVMGFLTGNGLRIQKARVRTTLQRLDGLRQALRNHAAIDRREYTVPYPNYLWHIDGYHKLIRWGYVLHGGADGHDRIMLMLGANTNNLASTVLGIFLDAVEEWGVPSRVRGDRGGENLEVAVWITKRRGVGRASFMWGSSTRNTRIEQRRHLLDPNNPAHLWLLHFIFLAALQQDCDDFRTQWNHHPISGKGKDRSPLVNFSRGRFTTILRAFIPASWKITTVLTVQSAVYVRGKQVLATLIQSRNLVQMKKAKL</sequence>